<dbReference type="Pfam" id="PF03108">
    <property type="entry name" value="DBD_Tnp_Mut"/>
    <property type="match status" value="1"/>
</dbReference>
<evidence type="ECO:0000259" key="2">
    <source>
        <dbReference type="Pfam" id="PF03108"/>
    </source>
</evidence>
<organism evidence="3">
    <name type="scientific">Tanacetum cinerariifolium</name>
    <name type="common">Dalmatian daisy</name>
    <name type="synonym">Chrysanthemum cinerariifolium</name>
    <dbReference type="NCBI Taxonomy" id="118510"/>
    <lineage>
        <taxon>Eukaryota</taxon>
        <taxon>Viridiplantae</taxon>
        <taxon>Streptophyta</taxon>
        <taxon>Embryophyta</taxon>
        <taxon>Tracheophyta</taxon>
        <taxon>Spermatophyta</taxon>
        <taxon>Magnoliopsida</taxon>
        <taxon>eudicotyledons</taxon>
        <taxon>Gunneridae</taxon>
        <taxon>Pentapetalae</taxon>
        <taxon>asterids</taxon>
        <taxon>campanulids</taxon>
        <taxon>Asterales</taxon>
        <taxon>Asteraceae</taxon>
        <taxon>Asteroideae</taxon>
        <taxon>Anthemideae</taxon>
        <taxon>Anthemidinae</taxon>
        <taxon>Tanacetum</taxon>
    </lineage>
</organism>
<feature type="compositionally biased region" description="Polar residues" evidence="1">
    <location>
        <begin position="196"/>
        <end position="213"/>
    </location>
</feature>
<feature type="region of interest" description="Disordered" evidence="1">
    <location>
        <begin position="184"/>
        <end position="213"/>
    </location>
</feature>
<dbReference type="InterPro" id="IPR004332">
    <property type="entry name" value="Transposase_MuDR"/>
</dbReference>
<dbReference type="EMBL" id="BKCJ010008148">
    <property type="protein sequence ID" value="GEU80807.1"/>
    <property type="molecule type" value="Genomic_DNA"/>
</dbReference>
<proteinExistence type="predicted"/>
<gene>
    <name evidence="3" type="ORF">Tci_052785</name>
</gene>
<evidence type="ECO:0000256" key="1">
    <source>
        <dbReference type="SAM" id="MobiDB-lite"/>
    </source>
</evidence>
<feature type="domain" description="Transposase MuDR plant" evidence="2">
    <location>
        <begin position="54"/>
        <end position="94"/>
    </location>
</feature>
<protein>
    <submittedName>
        <fullName evidence="3">Transposase, mutator type</fullName>
    </submittedName>
</protein>
<name>A0A6L2N5U8_TANCI</name>
<evidence type="ECO:0000313" key="3">
    <source>
        <dbReference type="EMBL" id="GEU80807.1"/>
    </source>
</evidence>
<reference evidence="3" key="1">
    <citation type="journal article" date="2019" name="Sci. Rep.">
        <title>Draft genome of Tanacetum cinerariifolium, the natural source of mosquito coil.</title>
        <authorList>
            <person name="Yamashiro T."/>
            <person name="Shiraishi A."/>
            <person name="Satake H."/>
            <person name="Nakayama K."/>
        </authorList>
    </citation>
    <scope>NUCLEOTIDE SEQUENCE</scope>
</reference>
<comment type="caution">
    <text evidence="3">The sequence shown here is derived from an EMBL/GenBank/DDBJ whole genome shotgun (WGS) entry which is preliminary data.</text>
</comment>
<dbReference type="AlphaFoldDB" id="A0A6L2N5U8"/>
<accession>A0A6L2N5U8</accession>
<sequence>MNEEDLEVIDYDSFKSDVGDDDINSDRRKVLREQKRKGKAGGGGGGNIMNFYFIGQEFPNKEEVKDIIRAHAVESRRHITIMKNDNVRVRAKCLDIILTLGDADMGSFGLSKSNGITINEGGKKQIIKDKVTKDKMTKNKETKATSVKHKAFRAKSKATEVMKGDAKVKYKILRDYVMELKKCNPNTTGHNKRSCKNGQAANVGAQSASNVAA</sequence>